<comment type="caution">
    <text evidence="1">The sequence shown here is derived from an EMBL/GenBank/DDBJ whole genome shotgun (WGS) entry which is preliminary data.</text>
</comment>
<dbReference type="Proteomes" id="UP000050852">
    <property type="component" value="Unassembled WGS sequence"/>
</dbReference>
<proteinExistence type="predicted"/>
<organism evidence="1 2">
    <name type="scientific">Pseudomonas paralactis</name>
    <dbReference type="NCBI Taxonomy" id="1615673"/>
    <lineage>
        <taxon>Bacteria</taxon>
        <taxon>Pseudomonadati</taxon>
        <taxon>Pseudomonadota</taxon>
        <taxon>Gammaproteobacteria</taxon>
        <taxon>Pseudomonadales</taxon>
        <taxon>Pseudomonadaceae</taxon>
        <taxon>Pseudomonas</taxon>
    </lineage>
</organism>
<sequence length="347" mass="38095">MNRNTDHRDARDRFAMPDRMHVESVVEGSTVARFSDSRLRQGAAPNELDYVAFMQNGINTYLNSEDWREAAEEAISCEFRPTGTEPTVQQVALLESRDIEFDPRTSLYDRSQVVTKGKAIAGDFLFSEPCSTAALFSTRLTVLDANVIAGFTANGAEQTIVKLLTDFQIQCNTTVAKILAKTANLRKVKATMPIGAPREVAEDLIDILAVNVDTAFGSGLDDFTYMLPISMGPTLDRAAQRAGVEDVSELIGAGIQYHSGPKGLIFMVPNAFAMLSFREQRDGDIWSTHVTRNPAIQGFDIEISGVADVVANAMVRLKIANPADPKEKLQTETVKYPVVTLIELETK</sequence>
<accession>A0A0R3AM92</accession>
<dbReference type="AlphaFoldDB" id="A0A0R3AM92"/>
<gene>
    <name evidence="1" type="ORF">TX23_04355</name>
</gene>
<name>A0A0R3AM92_9PSED</name>
<evidence type="ECO:0000313" key="1">
    <source>
        <dbReference type="EMBL" id="KRP74384.1"/>
    </source>
</evidence>
<evidence type="ECO:0008006" key="3">
    <source>
        <dbReference type="Google" id="ProtNLM"/>
    </source>
</evidence>
<dbReference type="PATRIC" id="fig|1615673.3.peg.1855"/>
<reference evidence="1 2" key="1">
    <citation type="submission" date="2015-02" db="EMBL/GenBank/DDBJ databases">
        <title>Two Pseudomonas sp. nov., isolated from raw milk.</title>
        <authorList>
            <person name="Wenning M."/>
            <person name="von Neubeck M."/>
            <person name="Huptas C."/>
            <person name="Scherer S."/>
        </authorList>
    </citation>
    <scope>NUCLEOTIDE SEQUENCE [LARGE SCALE GENOMIC DNA]</scope>
    <source>
        <strain evidence="1 2">DSM 29164</strain>
    </source>
</reference>
<evidence type="ECO:0000313" key="2">
    <source>
        <dbReference type="Proteomes" id="UP000050852"/>
    </source>
</evidence>
<dbReference type="EMBL" id="JYLN01000002">
    <property type="protein sequence ID" value="KRP74384.1"/>
    <property type="molecule type" value="Genomic_DNA"/>
</dbReference>
<protein>
    <recommendedName>
        <fullName evidence="3">Phage capsid protein</fullName>
    </recommendedName>
</protein>